<dbReference type="AlphaFoldDB" id="A0A022QD74"/>
<proteinExistence type="predicted"/>
<organism evidence="1 2">
    <name type="scientific">Erythranthe guttata</name>
    <name type="common">Yellow monkey flower</name>
    <name type="synonym">Mimulus guttatus</name>
    <dbReference type="NCBI Taxonomy" id="4155"/>
    <lineage>
        <taxon>Eukaryota</taxon>
        <taxon>Viridiplantae</taxon>
        <taxon>Streptophyta</taxon>
        <taxon>Embryophyta</taxon>
        <taxon>Tracheophyta</taxon>
        <taxon>Spermatophyta</taxon>
        <taxon>Magnoliopsida</taxon>
        <taxon>eudicotyledons</taxon>
        <taxon>Gunneridae</taxon>
        <taxon>Pentapetalae</taxon>
        <taxon>asterids</taxon>
        <taxon>lamiids</taxon>
        <taxon>Lamiales</taxon>
        <taxon>Phrymaceae</taxon>
        <taxon>Erythranthe</taxon>
    </lineage>
</organism>
<keyword evidence="2" id="KW-1185">Reference proteome</keyword>
<reference evidence="1 2" key="1">
    <citation type="journal article" date="2013" name="Proc. Natl. Acad. Sci. U.S.A.">
        <title>Fine-scale variation in meiotic recombination in Mimulus inferred from population shotgun sequencing.</title>
        <authorList>
            <person name="Hellsten U."/>
            <person name="Wright K.M."/>
            <person name="Jenkins J."/>
            <person name="Shu S."/>
            <person name="Yuan Y."/>
            <person name="Wessler S.R."/>
            <person name="Schmutz J."/>
            <person name="Willis J.H."/>
            <person name="Rokhsar D.S."/>
        </authorList>
    </citation>
    <scope>NUCLEOTIDE SEQUENCE [LARGE SCALE GENOMIC DNA]</scope>
    <source>
        <strain evidence="2">cv. DUN x IM62</strain>
    </source>
</reference>
<protein>
    <submittedName>
        <fullName evidence="1">Uncharacterized protein</fullName>
    </submittedName>
</protein>
<dbReference type="EMBL" id="KI632125">
    <property type="protein sequence ID" value="EYU24425.1"/>
    <property type="molecule type" value="Genomic_DNA"/>
</dbReference>
<dbReference type="Proteomes" id="UP000030748">
    <property type="component" value="Unassembled WGS sequence"/>
</dbReference>
<evidence type="ECO:0000313" key="2">
    <source>
        <dbReference type="Proteomes" id="UP000030748"/>
    </source>
</evidence>
<evidence type="ECO:0000313" key="1">
    <source>
        <dbReference type="EMBL" id="EYU24425.1"/>
    </source>
</evidence>
<name>A0A022QD74_ERYGU</name>
<sequence length="166" mass="19092">MVSRFLHLHFHTTISITLISIPISTQKKISEIQRTQNRIKVIKIIQPPLIEILRQPAPAPISIEGFDHIENSKFLHELLGVRQPRIDRLGRFIVEKAEPRLLRQLQPPLLGGSHRYLDQTSHGAAVRPHFHIHFFAHKEQYTRQKHKYCGNGQAYGPANVGLNIND</sequence>
<accession>A0A022QD74</accession>
<gene>
    <name evidence="1" type="ORF">MIMGU_mgv1a015150mg</name>
</gene>